<evidence type="ECO:0000313" key="2">
    <source>
        <dbReference type="Proteomes" id="UP001600165"/>
    </source>
</evidence>
<protein>
    <submittedName>
        <fullName evidence="1">DUF411 domain-containing protein</fullName>
    </submittedName>
</protein>
<dbReference type="EMBL" id="JBHZOL010000069">
    <property type="protein sequence ID" value="MFE4106643.1"/>
    <property type="molecule type" value="Genomic_DNA"/>
</dbReference>
<keyword evidence="2" id="KW-1185">Reference proteome</keyword>
<comment type="caution">
    <text evidence="1">The sequence shown here is derived from an EMBL/GenBank/DDBJ whole genome shotgun (WGS) entry which is preliminary data.</text>
</comment>
<reference evidence="1 2" key="1">
    <citation type="submission" date="2024-10" db="EMBL/GenBank/DDBJ databases">
        <authorList>
            <person name="Ratan Roy A."/>
            <person name="Morales Sandoval P.H."/>
            <person name="De Los Santos Villalobos S."/>
            <person name="Chakraborty S."/>
            <person name="Mukherjee J."/>
        </authorList>
    </citation>
    <scope>NUCLEOTIDE SEQUENCE [LARGE SCALE GENOMIC DNA]</scope>
    <source>
        <strain evidence="1 2">S1</strain>
    </source>
</reference>
<accession>A0ABW6IEM4</accession>
<dbReference type="InterPro" id="IPR036249">
    <property type="entry name" value="Thioredoxin-like_sf"/>
</dbReference>
<evidence type="ECO:0000313" key="1">
    <source>
        <dbReference type="EMBL" id="MFE4106643.1"/>
    </source>
</evidence>
<proteinExistence type="predicted"/>
<dbReference type="InterPro" id="IPR007332">
    <property type="entry name" value="DUF411"/>
</dbReference>
<dbReference type="Pfam" id="PF04214">
    <property type="entry name" value="DUF411"/>
    <property type="match status" value="1"/>
</dbReference>
<organism evidence="1 2">
    <name type="scientific">Almyronema epifaneia S1</name>
    <dbReference type="NCBI Taxonomy" id="2991925"/>
    <lineage>
        <taxon>Bacteria</taxon>
        <taxon>Bacillati</taxon>
        <taxon>Cyanobacteriota</taxon>
        <taxon>Cyanophyceae</taxon>
        <taxon>Nodosilineales</taxon>
        <taxon>Nodosilineaceae</taxon>
        <taxon>Almyronema</taxon>
        <taxon>Almyronema epifaneia</taxon>
    </lineage>
</organism>
<dbReference type="SUPFAM" id="SSF52833">
    <property type="entry name" value="Thioredoxin-like"/>
    <property type="match status" value="1"/>
</dbReference>
<sequence>MHDSASINLRLWLRGLAIALIVCGFVILSGGAMAAPLRQSAIAIGASQPALTATVYRSPNCNCCAGWIEHLEAQGFEVADHLTTEMATIKQRYGVPADLESCHTALIGGYVIEGHVPADDVQRLLAEQPDVQGLTAPGMPMSAPGMDTGNDPYTVLTFDETGQTTVFQVHNF</sequence>
<gene>
    <name evidence="1" type="ORF">ACFVKH_10175</name>
</gene>
<dbReference type="Proteomes" id="UP001600165">
    <property type="component" value="Unassembled WGS sequence"/>
</dbReference>
<name>A0ABW6IEM4_9CYAN</name>
<dbReference type="RefSeq" id="WP_377964603.1">
    <property type="nucleotide sequence ID" value="NZ_JBHZOL010000069.1"/>
</dbReference>